<dbReference type="InterPro" id="IPR013126">
    <property type="entry name" value="Hsp_70_fam"/>
</dbReference>
<feature type="compositionally biased region" description="Basic and acidic residues" evidence="3">
    <location>
        <begin position="1016"/>
        <end position="1029"/>
    </location>
</feature>
<dbReference type="Proteomes" id="UP000319731">
    <property type="component" value="Unassembled WGS sequence"/>
</dbReference>
<feature type="region of interest" description="Disordered" evidence="3">
    <location>
        <begin position="1016"/>
        <end position="1057"/>
    </location>
</feature>
<dbReference type="InterPro" id="IPR043129">
    <property type="entry name" value="ATPase_NBD"/>
</dbReference>
<dbReference type="InterPro" id="IPR018181">
    <property type="entry name" value="Heat_shock_70_CS"/>
</dbReference>
<dbReference type="RefSeq" id="XP_031022222.1">
    <property type="nucleotide sequence ID" value="XM_031171799.1"/>
</dbReference>
<dbReference type="Gene3D" id="3.90.640.10">
    <property type="entry name" value="Actin, Chain A, domain 4"/>
    <property type="match status" value="1"/>
</dbReference>
<keyword evidence="6" id="KW-1185">Reference proteome</keyword>
<dbReference type="PANTHER" id="PTHR45639:SF4">
    <property type="entry name" value="HSC70CB, ISOFORM G"/>
    <property type="match status" value="1"/>
</dbReference>
<gene>
    <name evidence="5" type="ORF">SmJEL517_g05873</name>
</gene>
<dbReference type="Gene3D" id="3.30.30.30">
    <property type="match status" value="1"/>
</dbReference>
<organism evidence="5 6">
    <name type="scientific">Synchytrium microbalum</name>
    <dbReference type="NCBI Taxonomy" id="1806994"/>
    <lineage>
        <taxon>Eukaryota</taxon>
        <taxon>Fungi</taxon>
        <taxon>Fungi incertae sedis</taxon>
        <taxon>Chytridiomycota</taxon>
        <taxon>Chytridiomycota incertae sedis</taxon>
        <taxon>Chytridiomycetes</taxon>
        <taxon>Synchytriales</taxon>
        <taxon>Synchytriaceae</taxon>
        <taxon>Synchytrium</taxon>
    </lineage>
</organism>
<evidence type="ECO:0000256" key="1">
    <source>
        <dbReference type="ARBA" id="ARBA00022741"/>
    </source>
</evidence>
<protein>
    <submittedName>
        <fullName evidence="5">Uncharacterized protein</fullName>
    </submittedName>
</protein>
<keyword evidence="4" id="KW-0812">Transmembrane</keyword>
<accession>A0A507BTA7</accession>
<dbReference type="GO" id="GO:0005634">
    <property type="term" value="C:nucleus"/>
    <property type="evidence" value="ECO:0007669"/>
    <property type="project" value="TreeGrafter"/>
</dbReference>
<feature type="compositionally biased region" description="Polar residues" evidence="3">
    <location>
        <begin position="130"/>
        <end position="141"/>
    </location>
</feature>
<dbReference type="InterPro" id="IPR029048">
    <property type="entry name" value="HSP70_C_sf"/>
</dbReference>
<dbReference type="FunFam" id="1.20.1270.10:FF:000002">
    <property type="entry name" value="Heat shock 70 kDa protein 4"/>
    <property type="match status" value="1"/>
</dbReference>
<dbReference type="Gene3D" id="2.60.34.10">
    <property type="entry name" value="Substrate Binding Domain Of DNAk, Chain A, domain 1"/>
    <property type="match status" value="1"/>
</dbReference>
<dbReference type="SUPFAM" id="SSF100934">
    <property type="entry name" value="Heat shock protein 70kD (HSP70), C-terminal subdomain"/>
    <property type="match status" value="1"/>
</dbReference>
<comment type="caution">
    <text evidence="5">The sequence shown here is derived from an EMBL/GenBank/DDBJ whole genome shotgun (WGS) entry which is preliminary data.</text>
</comment>
<dbReference type="Gene3D" id="3.30.420.40">
    <property type="match status" value="2"/>
</dbReference>
<keyword evidence="2" id="KW-0067">ATP-binding</keyword>
<dbReference type="FunFam" id="3.30.30.30:FF:000002">
    <property type="entry name" value="Heat shock 70 kDa protein 4"/>
    <property type="match status" value="1"/>
</dbReference>
<dbReference type="SUPFAM" id="SSF53067">
    <property type="entry name" value="Actin-like ATPase domain"/>
    <property type="match status" value="2"/>
</dbReference>
<evidence type="ECO:0000256" key="3">
    <source>
        <dbReference type="SAM" id="MobiDB-lite"/>
    </source>
</evidence>
<dbReference type="InterPro" id="IPR029047">
    <property type="entry name" value="HSP70_peptide-bd_sf"/>
</dbReference>
<reference evidence="5 6" key="1">
    <citation type="journal article" date="2019" name="Sci. Rep.">
        <title>Comparative genomics of chytrid fungi reveal insights into the obligate biotrophic and pathogenic lifestyle of Synchytrium endobioticum.</title>
        <authorList>
            <person name="van de Vossenberg B.T.L.H."/>
            <person name="Warris S."/>
            <person name="Nguyen H.D.T."/>
            <person name="van Gent-Pelzer M.P.E."/>
            <person name="Joly D.L."/>
            <person name="van de Geest H.C."/>
            <person name="Bonants P.J.M."/>
            <person name="Smith D.S."/>
            <person name="Levesque C.A."/>
            <person name="van der Lee T.A.J."/>
        </authorList>
    </citation>
    <scope>NUCLEOTIDE SEQUENCE [LARGE SCALE GENOMIC DNA]</scope>
    <source>
        <strain evidence="5 6">JEL517</strain>
    </source>
</reference>
<keyword evidence="4" id="KW-1133">Transmembrane helix</keyword>
<dbReference type="PROSITE" id="PS01036">
    <property type="entry name" value="HSP70_3"/>
    <property type="match status" value="1"/>
</dbReference>
<evidence type="ECO:0000313" key="6">
    <source>
        <dbReference type="Proteomes" id="UP000319731"/>
    </source>
</evidence>
<dbReference type="Gene3D" id="1.20.1270.10">
    <property type="match status" value="1"/>
</dbReference>
<dbReference type="GO" id="GO:0005524">
    <property type="term" value="F:ATP binding"/>
    <property type="evidence" value="ECO:0007669"/>
    <property type="project" value="UniProtKB-KW"/>
</dbReference>
<keyword evidence="1" id="KW-0547">Nucleotide-binding</keyword>
<feature type="compositionally biased region" description="Low complexity" evidence="3">
    <location>
        <begin position="1281"/>
        <end position="1301"/>
    </location>
</feature>
<dbReference type="GO" id="GO:0005829">
    <property type="term" value="C:cytosol"/>
    <property type="evidence" value="ECO:0007669"/>
    <property type="project" value="TreeGrafter"/>
</dbReference>
<dbReference type="PANTHER" id="PTHR45639">
    <property type="entry name" value="HSC70CB, ISOFORM G-RELATED"/>
    <property type="match status" value="1"/>
</dbReference>
<keyword evidence="4" id="KW-0472">Membrane</keyword>
<dbReference type="OrthoDB" id="434160at2759"/>
<feature type="transmembrane region" description="Helical" evidence="4">
    <location>
        <begin position="210"/>
        <end position="232"/>
    </location>
</feature>
<name>A0A507BTA7_9FUNG</name>
<feature type="region of interest" description="Disordered" evidence="3">
    <location>
        <begin position="44"/>
        <end position="148"/>
    </location>
</feature>
<feature type="transmembrane region" description="Helical" evidence="4">
    <location>
        <begin position="413"/>
        <end position="434"/>
    </location>
</feature>
<evidence type="ECO:0000256" key="4">
    <source>
        <dbReference type="SAM" id="Phobius"/>
    </source>
</evidence>
<feature type="region of interest" description="Disordered" evidence="3">
    <location>
        <begin position="1268"/>
        <end position="1310"/>
    </location>
</feature>
<dbReference type="EMBL" id="QEAO01000063">
    <property type="protein sequence ID" value="TPX30588.1"/>
    <property type="molecule type" value="Genomic_DNA"/>
</dbReference>
<dbReference type="FunFam" id="3.90.640.10:FF:000004">
    <property type="entry name" value="Heat shock 70 kDa protein 4"/>
    <property type="match status" value="1"/>
</dbReference>
<proteinExistence type="predicted"/>
<evidence type="ECO:0000256" key="2">
    <source>
        <dbReference type="ARBA" id="ARBA00022840"/>
    </source>
</evidence>
<dbReference type="GO" id="GO:0140662">
    <property type="term" value="F:ATP-dependent protein folding chaperone"/>
    <property type="evidence" value="ECO:0007669"/>
    <property type="project" value="InterPro"/>
</dbReference>
<dbReference type="PRINTS" id="PR00301">
    <property type="entry name" value="HEATSHOCK70"/>
</dbReference>
<dbReference type="Pfam" id="PF00012">
    <property type="entry name" value="HSP70"/>
    <property type="match status" value="1"/>
</dbReference>
<sequence>MDFGESTADSRPITYQDYQTSMMQSQPQPPSETEYANVYQNMPAIDFNPSQPSNRMMQYRLPSGMSPKASSSYKEEDAPTDTPHGMPLRAARRPYDEPSIPKNLSNMESSPPARMVSPLPTKSLEPEPANSFQTIPSTTEINAPGKSWQPRTSQAARQLQEPYTMSSDEVNPNLYKHSIAAPGTSEKAKLYKELPNDDMIKTVLRTQKQWLGRAVLTLVILLVVAIGVVLAWKQEAPSKSSVEYQTNVGSSNTTSPSVSGVIASSLPPNPVASGVAAQASPVRVPSAAPVVGAPVSVASPVAIVAAPQVSPSSGYSDCCTPNNVTYSTNSDGTYTATCRGCAVYVGCPIGYICPIPETVQVVVSSLLDRVDCAYGGAVGFRYDPATQYFACDNTCYASYTSAVDQDTSSSSNLPYVAVAGTAIAILTATAYYLLGPSYKRRRIRNKRESSSTSSPLLDHSSRTARDKAMSVVGIDFGNQNTVVAVARNRGIDVIVNEVSNRATPSLVSFGEKQRYLGESAKTQEIGNFKNTVGCLKRLIGRTFKDPEITKFEKKFINSDLVEAESGEVAAGVMYQNERQEFAATQIAGMFFTKVKEYTGKELKAPVTDVVISCPGWFTDRQRRALHEAAEVAGLNPLRIMNDTTAAALGYGITKTDLPDIVATPTAKPRIVVFVDVGESSYQVSVVSFVKGKLIVKAAAYDRNLGGRNFDEVLVEHFIEEFKGKYKIDIGSNAKARYRLRAACEKVKKVLSANSMTQLAVECIMDDKDVQSVVNRADFETMAASLIQRFEAPIKEALESAGVTPAEVDFVELVGGGTRVPSLKQFLANMFDESKLSTTLNQDEAVARGCALQCAVISPVFKVRDFSVQDWNSYPVQLSWDPSVIPTPKSGEKETKMEVFPVANAIPSTKVLTFYRSLNDEELAAKGGSVTFELDAHYIDPDTPGRDIPSGVGTAIGKWTIQGIKKPVPQVGDIASGAAEKAQATIRVKAKLDGNAIVSMEAAQQIEEALVAIKDDEPAAKDAKKPETKENGSSAMDTDDVPADSTESLAESAQPVPPKTKRIVRKHDLTIVAKTTAHPREVITKWHAAELEMDASDRLVIDTADRKNALEEYVYETRSKLEMAWSEYITDADRQSVLKELSATEDWLYGEGEDSTKSVYSDKLKHLKSLGDPVAFRYREWDERARAERMFREYANSVLIALAAEDGRFAHIPAADLDKVSTEVHKKLDWLNQAISKQNAMERYQDVHVTVDKINQEKTALFHTVNPILTRPKPAPKKEEPAAAPATPAETPAPETPATPTEDTVMDDVVE</sequence>
<dbReference type="STRING" id="1806994.A0A507BTA7"/>
<dbReference type="GeneID" id="42007096"/>
<dbReference type="FunFam" id="3.30.420.40:FF:000171">
    <property type="entry name" value="Heat shock 70 kDa protein 4"/>
    <property type="match status" value="2"/>
</dbReference>
<evidence type="ECO:0000313" key="5">
    <source>
        <dbReference type="EMBL" id="TPX30588.1"/>
    </source>
</evidence>